<dbReference type="SUPFAM" id="SSF52540">
    <property type="entry name" value="P-loop containing nucleoside triphosphate hydrolases"/>
    <property type="match status" value="1"/>
</dbReference>
<keyword evidence="3" id="KW-0378">Hydrolase</keyword>
<dbReference type="STRING" id="1123756.MGEO_20120"/>
<sequence length="687" mass="76471">MNAETSFEPKFGVTEETDADFLKTGLEGFLEFSQRLTSLEAAVGVLATVTGDRNAKSLGRLKKTVREFEPSITFLGQVKSGKTSLVSALVGLPDLLPSDVNPWTSVVTSLHVRPVEDLPATAARFQFMSQEDWDRLIRSGGRLGELAERAGAATDLEKIRTQIEDLQKKTHQRLGAKFEVLMGQTHEYDHLSKDLLERYICSGDVHLGNDHAKSHSGQGQYADITRAADLFLASPVIPFRLCLRDTPGVNDTFLMREQVTIRAIRDSKLCVVVLSASQALSTVDLGLIKLISNISSREVIVFVNRIDELKDPKNQIPEIEASLRETFGRQHQSHETEIIFGSAHWANKVLSHQLDDLGDDSSRALLQWSEVSITPGAERQSASEMVWHLSGVPTLFKAISDRIVKNTGEPFVQNMAMSAVNIASAQKASNQVRISGTAQGAPVDQNDVEREFERILQNNMSALEFEIGTIVSAFCLRADRARDSFVDASSRSFLTAVKRSGSHAIWDFNPERLRVQLRTAYRVMGQKVQSVSKKRYERAVEEIAQLLYRAFGNVVDGVQIGVPIPPDIPPPAALGQTIVLDFNDSWWSLWWRRLRGEASISARFNELVVAETEHLMRQLKFEQTDLIKQNALRPLRDFFDGQRGILSELLTNTEQSSTAADLFLTEADLEAQKLLEKSFSTLQPLAG</sequence>
<evidence type="ECO:0000256" key="1">
    <source>
        <dbReference type="ARBA" id="ARBA00004370"/>
    </source>
</evidence>
<keyword evidence="5" id="KW-0472">Membrane</keyword>
<dbReference type="AlphaFoldDB" id="A0A1X4N9H0"/>
<dbReference type="InterPro" id="IPR027417">
    <property type="entry name" value="P-loop_NTPase"/>
</dbReference>
<dbReference type="GO" id="GO:0003924">
    <property type="term" value="F:GTPase activity"/>
    <property type="evidence" value="ECO:0007669"/>
    <property type="project" value="InterPro"/>
</dbReference>
<feature type="domain" description="Dynamin N-terminal" evidence="6">
    <location>
        <begin position="72"/>
        <end position="293"/>
    </location>
</feature>
<comment type="caution">
    <text evidence="7">The sequence shown here is derived from an EMBL/GenBank/DDBJ whole genome shotgun (WGS) entry which is preliminary data.</text>
</comment>
<dbReference type="Gene3D" id="3.40.50.300">
    <property type="entry name" value="P-loop containing nucleotide triphosphate hydrolases"/>
    <property type="match status" value="1"/>
</dbReference>
<evidence type="ECO:0000259" key="6">
    <source>
        <dbReference type="Pfam" id="PF00350"/>
    </source>
</evidence>
<comment type="subcellular location">
    <subcellularLocation>
        <location evidence="1">Membrane</location>
    </subcellularLocation>
</comment>
<reference evidence="7 8" key="1">
    <citation type="submission" date="2014-03" db="EMBL/GenBank/DDBJ databases">
        <title>The draft genome sequence of Marivita geojedonensis KCTC 23882.</title>
        <authorList>
            <person name="Lai Q."/>
            <person name="Shao Z."/>
        </authorList>
    </citation>
    <scope>NUCLEOTIDE SEQUENCE [LARGE SCALE GENOMIC DNA]</scope>
    <source>
        <strain evidence="7 8">DPG-138</strain>
    </source>
</reference>
<organism evidence="7 8">
    <name type="scientific">Marivita geojedonensis</name>
    <dbReference type="NCBI Taxonomy" id="1123756"/>
    <lineage>
        <taxon>Bacteria</taxon>
        <taxon>Pseudomonadati</taxon>
        <taxon>Pseudomonadota</taxon>
        <taxon>Alphaproteobacteria</taxon>
        <taxon>Rhodobacterales</taxon>
        <taxon>Roseobacteraceae</taxon>
        <taxon>Marivita</taxon>
    </lineage>
</organism>
<dbReference type="OrthoDB" id="7927795at2"/>
<evidence type="ECO:0000256" key="4">
    <source>
        <dbReference type="ARBA" id="ARBA00023134"/>
    </source>
</evidence>
<dbReference type="PANTHER" id="PTHR10465:SF0">
    <property type="entry name" value="SARCALUMENIN"/>
    <property type="match status" value="1"/>
</dbReference>
<dbReference type="Proteomes" id="UP000193926">
    <property type="component" value="Unassembled WGS sequence"/>
</dbReference>
<evidence type="ECO:0000313" key="7">
    <source>
        <dbReference type="EMBL" id="OSQ42931.1"/>
    </source>
</evidence>
<evidence type="ECO:0000313" key="8">
    <source>
        <dbReference type="Proteomes" id="UP000193926"/>
    </source>
</evidence>
<dbReference type="GO" id="GO:0016020">
    <property type="term" value="C:membrane"/>
    <property type="evidence" value="ECO:0007669"/>
    <property type="project" value="UniProtKB-SubCell"/>
</dbReference>
<keyword evidence="8" id="KW-1185">Reference proteome</keyword>
<dbReference type="InterPro" id="IPR027094">
    <property type="entry name" value="Mitofusin_fam"/>
</dbReference>
<dbReference type="EMBL" id="JFKC01000040">
    <property type="protein sequence ID" value="OSQ42931.1"/>
    <property type="molecule type" value="Genomic_DNA"/>
</dbReference>
<dbReference type="InterPro" id="IPR045063">
    <property type="entry name" value="Dynamin_N"/>
</dbReference>
<accession>A0A1X4N9H0</accession>
<dbReference type="GO" id="GO:0005525">
    <property type="term" value="F:GTP binding"/>
    <property type="evidence" value="ECO:0007669"/>
    <property type="project" value="UniProtKB-KW"/>
</dbReference>
<keyword evidence="4" id="KW-0342">GTP-binding</keyword>
<evidence type="ECO:0000256" key="3">
    <source>
        <dbReference type="ARBA" id="ARBA00022801"/>
    </source>
</evidence>
<evidence type="ECO:0000256" key="2">
    <source>
        <dbReference type="ARBA" id="ARBA00022741"/>
    </source>
</evidence>
<evidence type="ECO:0000256" key="5">
    <source>
        <dbReference type="ARBA" id="ARBA00023136"/>
    </source>
</evidence>
<gene>
    <name evidence="7" type="ORF">MGEO_20120</name>
</gene>
<protein>
    <recommendedName>
        <fullName evidence="6">Dynamin N-terminal domain-containing protein</fullName>
    </recommendedName>
</protein>
<dbReference type="Pfam" id="PF00350">
    <property type="entry name" value="Dynamin_N"/>
    <property type="match status" value="1"/>
</dbReference>
<name>A0A1X4N9H0_9RHOB</name>
<keyword evidence="2" id="KW-0547">Nucleotide-binding</keyword>
<dbReference type="RefSeq" id="WP_085641550.1">
    <property type="nucleotide sequence ID" value="NZ_JFKC01000040.1"/>
</dbReference>
<dbReference type="PANTHER" id="PTHR10465">
    <property type="entry name" value="TRANSMEMBRANE GTPASE FZO1"/>
    <property type="match status" value="1"/>
</dbReference>
<proteinExistence type="predicted"/>